<dbReference type="GO" id="GO:0016020">
    <property type="term" value="C:membrane"/>
    <property type="evidence" value="ECO:0007669"/>
    <property type="project" value="UniProtKB-SubCell"/>
</dbReference>
<evidence type="ECO:0000313" key="6">
    <source>
        <dbReference type="EMBL" id="CRI34857.1"/>
    </source>
</evidence>
<feature type="transmembrane region" description="Helical" evidence="5">
    <location>
        <begin position="20"/>
        <end position="50"/>
    </location>
</feature>
<dbReference type="EMBL" id="CDMK01000002">
    <property type="protein sequence ID" value="CRI34857.1"/>
    <property type="molecule type" value="Genomic_DNA"/>
</dbReference>
<keyword evidence="3 5" id="KW-1133">Transmembrane helix</keyword>
<sequence length="132" mass="14135">MWCKSVLGLKRRIYKKLGLWKWRTIGAAIIGAVPIPFWDLALLAPVQIVMMIHTSKIYGLELSQSVAEQLLAIFADVLSTGHAVCVAVGRILKRITVAGSVLGGTISTTATTGTTALIGRVFVACLDANIKD</sequence>
<evidence type="ECO:0000256" key="3">
    <source>
        <dbReference type="ARBA" id="ARBA00022989"/>
    </source>
</evidence>
<feature type="transmembrane region" description="Helical" evidence="5">
    <location>
        <begin position="70"/>
        <end position="92"/>
    </location>
</feature>
<keyword evidence="4 5" id="KW-0472">Membrane</keyword>
<accession>A0A0K2Y9L3</accession>
<organism evidence="6 7">
    <name type="scientific">Helicobacter heilmannii</name>
    <dbReference type="NCBI Taxonomy" id="35817"/>
    <lineage>
        <taxon>Bacteria</taxon>
        <taxon>Pseudomonadati</taxon>
        <taxon>Campylobacterota</taxon>
        <taxon>Epsilonproteobacteria</taxon>
        <taxon>Campylobacterales</taxon>
        <taxon>Helicobacteraceae</taxon>
        <taxon>Helicobacter</taxon>
    </lineage>
</organism>
<keyword evidence="2 5" id="KW-0812">Transmembrane</keyword>
<dbReference type="InterPro" id="IPR021147">
    <property type="entry name" value="DUF697"/>
</dbReference>
<evidence type="ECO:0000256" key="2">
    <source>
        <dbReference type="ARBA" id="ARBA00022692"/>
    </source>
</evidence>
<dbReference type="Proteomes" id="UP000046090">
    <property type="component" value="Unassembled WGS sequence"/>
</dbReference>
<dbReference type="GeneID" id="76197363"/>
<dbReference type="AlphaFoldDB" id="A0A0K2Y9L3"/>
<dbReference type="RefSeq" id="WP_015107068.1">
    <property type="nucleotide sequence ID" value="NZ_AP026684.1"/>
</dbReference>
<gene>
    <name evidence="6" type="ORF">HHE01_06580</name>
</gene>
<evidence type="ECO:0000256" key="5">
    <source>
        <dbReference type="SAM" id="Phobius"/>
    </source>
</evidence>
<reference evidence="7" key="1">
    <citation type="submission" date="2014-12" db="EMBL/GenBank/DDBJ databases">
        <authorList>
            <person name="Smet A."/>
        </authorList>
    </citation>
    <scope>NUCLEOTIDE SEQUENCE [LARGE SCALE GENOMIC DNA]</scope>
</reference>
<proteinExistence type="predicted"/>
<evidence type="ECO:0000256" key="4">
    <source>
        <dbReference type="ARBA" id="ARBA00023136"/>
    </source>
</evidence>
<evidence type="ECO:0000256" key="1">
    <source>
        <dbReference type="ARBA" id="ARBA00004141"/>
    </source>
</evidence>
<protein>
    <submittedName>
        <fullName evidence="6">Uncharacterized protein</fullName>
    </submittedName>
</protein>
<comment type="subcellular location">
    <subcellularLocation>
        <location evidence="1">Membrane</location>
        <topology evidence="1">Multi-pass membrane protein</topology>
    </subcellularLocation>
</comment>
<keyword evidence="7" id="KW-1185">Reference proteome</keyword>
<dbReference type="Pfam" id="PF05128">
    <property type="entry name" value="DUF697"/>
    <property type="match status" value="1"/>
</dbReference>
<evidence type="ECO:0000313" key="7">
    <source>
        <dbReference type="Proteomes" id="UP000046090"/>
    </source>
</evidence>
<name>A0A0K2Y9L3_HELHE</name>